<dbReference type="FunFam" id="3.30.230.70:FF:000001">
    <property type="entry name" value="Polyribonucleotide nucleotidyltransferase"/>
    <property type="match status" value="1"/>
</dbReference>
<evidence type="ECO:0000256" key="6">
    <source>
        <dbReference type="ARBA" id="ARBA00022723"/>
    </source>
</evidence>
<dbReference type="FunFam" id="2.40.50.140:FF:000023">
    <property type="entry name" value="Polyribonucleotide nucleotidyltransferase"/>
    <property type="match status" value="1"/>
</dbReference>
<dbReference type="PANTHER" id="PTHR11252:SF0">
    <property type="entry name" value="POLYRIBONUCLEOTIDE NUCLEOTIDYLTRANSFERASE 1, MITOCHONDRIAL"/>
    <property type="match status" value="1"/>
</dbReference>
<comment type="subunit">
    <text evidence="9">Component of the RNA degradosome, which is a multiprotein complex involved in RNA processing and mRNA degradation.</text>
</comment>
<dbReference type="InterPro" id="IPR001247">
    <property type="entry name" value="ExoRNase_PH_dom1"/>
</dbReference>
<evidence type="ECO:0000313" key="11">
    <source>
        <dbReference type="EMBL" id="BBL70682.1"/>
    </source>
</evidence>
<dbReference type="RefSeq" id="WP_221048585.1">
    <property type="nucleotide sequence ID" value="NZ_AP019782.1"/>
</dbReference>
<dbReference type="GO" id="GO:0006396">
    <property type="term" value="P:RNA processing"/>
    <property type="evidence" value="ECO:0007669"/>
    <property type="project" value="InterPro"/>
</dbReference>
<dbReference type="InterPro" id="IPR003029">
    <property type="entry name" value="S1_domain"/>
</dbReference>
<dbReference type="CDD" id="cd11363">
    <property type="entry name" value="RNase_PH_PNPase_1"/>
    <property type="match status" value="1"/>
</dbReference>
<evidence type="ECO:0000313" key="12">
    <source>
        <dbReference type="Proteomes" id="UP000824988"/>
    </source>
</evidence>
<comment type="subcellular location">
    <subcellularLocation>
        <location evidence="1 9">Cytoplasm</location>
    </subcellularLocation>
</comment>
<gene>
    <name evidence="9 11" type="primary">pnp</name>
    <name evidence="11" type="ORF">MoryE10_12880</name>
</gene>
<keyword evidence="12" id="KW-1185">Reference proteome</keyword>
<keyword evidence="8 9" id="KW-0694">RNA-binding</keyword>
<dbReference type="PROSITE" id="PS50126">
    <property type="entry name" value="S1"/>
    <property type="match status" value="1"/>
</dbReference>
<keyword evidence="4 9" id="KW-0808">Transferase</keyword>
<dbReference type="Proteomes" id="UP000824988">
    <property type="component" value="Chromosome"/>
</dbReference>
<dbReference type="Pfam" id="PF01138">
    <property type="entry name" value="RNase_PH"/>
    <property type="match status" value="2"/>
</dbReference>
<dbReference type="PANTHER" id="PTHR11252">
    <property type="entry name" value="POLYRIBONUCLEOTIDE NUCLEOTIDYLTRANSFERASE"/>
    <property type="match status" value="1"/>
</dbReference>
<evidence type="ECO:0000256" key="2">
    <source>
        <dbReference type="ARBA" id="ARBA00007404"/>
    </source>
</evidence>
<sequence length="691" mass="74529">MNPIRKTFQYGDHLVAMETGEIARQADGAVMIDMAGTVVLVTVVGKKQASPGVDFFPLTVNYQEKAYAAGRIPGGFFKREGRPTEKETLTARLIDRPIRPLFPEGFHNDVQVVATVMSLNPEVDPDIPSLIGASAALAVSGIPFDGPVGAAKVGYKDGRYLLNPTNAALKESALDLVVAGTDKAVLMVESEAKELPEDVMLGAVLFGHEQMQVVIRAIRELAEAVGVTRWHWTAAAEDTALKQAVADLARAAISSAYEIAEKLPRQEQLKVVRSNVVEKLLQEGLFTEGAIRGQLEKLEEEIVRGNILNHSRRIDGRELASIRPITIRTGVLPRTHGSALFTRGETQALVVATLGTSRDAQIIDALDGEYKEPFMLHYNFPPYSVGETGMIGSPKRREIGHGRLAKRGIQAVMPGEEFPYVIRVVSEITESNGSSSMASVCGSSLALMDAGVPIKAPVAGIAMGLIKEGDSFAVLSDIMGDEDHLGDMDFKVAGTANGVTALQMDIKIQGITSEIMGHALEQAKAGRLHILGKMNEALSATREEMSDYAPRIMTFNIDPSKIRDVIGKGGVTIRGITEETGASIDISDDGVIKIASVDRQAGEEARRRIELITADVVVGEIYEGRVARLMDFGAFVTILPGKDGLVHISQISDEHVEKVSDKLSEGDTVKVKVLEIDRQGRIRLSMKGIEA</sequence>
<dbReference type="Pfam" id="PF03725">
    <property type="entry name" value="RNase_PH_C"/>
    <property type="match status" value="1"/>
</dbReference>
<dbReference type="InterPro" id="IPR012162">
    <property type="entry name" value="PNPase"/>
</dbReference>
<keyword evidence="3 9" id="KW-0963">Cytoplasm</keyword>
<feature type="binding site" evidence="9">
    <location>
        <position position="489"/>
    </location>
    <ligand>
        <name>Mg(2+)</name>
        <dbReference type="ChEBI" id="CHEBI:18420"/>
    </ligand>
</feature>
<dbReference type="EMBL" id="AP019782">
    <property type="protein sequence ID" value="BBL70682.1"/>
    <property type="molecule type" value="Genomic_DNA"/>
</dbReference>
<dbReference type="NCBIfam" id="TIGR03591">
    <property type="entry name" value="polynuc_phos"/>
    <property type="match status" value="1"/>
</dbReference>
<evidence type="ECO:0000256" key="4">
    <source>
        <dbReference type="ARBA" id="ARBA00022679"/>
    </source>
</evidence>
<evidence type="ECO:0000256" key="7">
    <source>
        <dbReference type="ARBA" id="ARBA00022842"/>
    </source>
</evidence>
<dbReference type="NCBIfam" id="NF008805">
    <property type="entry name" value="PRK11824.1"/>
    <property type="match status" value="1"/>
</dbReference>
<dbReference type="FunFam" id="3.30.1370.10:FF:000001">
    <property type="entry name" value="Polyribonucleotide nucleotidyltransferase"/>
    <property type="match status" value="1"/>
</dbReference>
<evidence type="ECO:0000259" key="10">
    <source>
        <dbReference type="PROSITE" id="PS50126"/>
    </source>
</evidence>
<proteinExistence type="inferred from homology"/>
<feature type="binding site" evidence="9">
    <location>
        <position position="483"/>
    </location>
    <ligand>
        <name>Mg(2+)</name>
        <dbReference type="ChEBI" id="CHEBI:18420"/>
    </ligand>
</feature>
<dbReference type="Pfam" id="PF03726">
    <property type="entry name" value="PNPase"/>
    <property type="match status" value="1"/>
</dbReference>
<organism evidence="11 12">
    <name type="scientific">Methylogaea oryzae</name>
    <dbReference type="NCBI Taxonomy" id="1295382"/>
    <lineage>
        <taxon>Bacteria</taxon>
        <taxon>Pseudomonadati</taxon>
        <taxon>Pseudomonadota</taxon>
        <taxon>Gammaproteobacteria</taxon>
        <taxon>Methylococcales</taxon>
        <taxon>Methylococcaceae</taxon>
        <taxon>Methylogaea</taxon>
    </lineage>
</organism>
<evidence type="ECO:0000256" key="5">
    <source>
        <dbReference type="ARBA" id="ARBA00022695"/>
    </source>
</evidence>
<keyword evidence="5 9" id="KW-0548">Nucleotidyltransferase</keyword>
<dbReference type="GO" id="GO:0000287">
    <property type="term" value="F:magnesium ion binding"/>
    <property type="evidence" value="ECO:0007669"/>
    <property type="project" value="UniProtKB-UniRule"/>
</dbReference>
<feature type="domain" description="S1 motif" evidence="10">
    <location>
        <begin position="619"/>
        <end position="687"/>
    </location>
</feature>
<dbReference type="CDD" id="cd04472">
    <property type="entry name" value="S1_PNPase"/>
    <property type="match status" value="1"/>
</dbReference>
<reference evidence="11" key="1">
    <citation type="submission" date="2019-06" db="EMBL/GenBank/DDBJ databases">
        <title>Complete genome sequence of Methylogaea oryzae strain JCM16910.</title>
        <authorList>
            <person name="Asakawa S."/>
        </authorList>
    </citation>
    <scope>NUCLEOTIDE SEQUENCE</scope>
    <source>
        <strain evidence="11">E10</strain>
    </source>
</reference>
<dbReference type="SMART" id="SM00316">
    <property type="entry name" value="S1"/>
    <property type="match status" value="1"/>
</dbReference>
<evidence type="ECO:0000256" key="1">
    <source>
        <dbReference type="ARBA" id="ARBA00004496"/>
    </source>
</evidence>
<dbReference type="InterPro" id="IPR015847">
    <property type="entry name" value="ExoRNase_PH_dom2"/>
</dbReference>
<dbReference type="HAMAP" id="MF_01595">
    <property type="entry name" value="PNPase"/>
    <property type="match status" value="1"/>
</dbReference>
<keyword evidence="7 9" id="KW-0460">Magnesium</keyword>
<evidence type="ECO:0000256" key="9">
    <source>
        <dbReference type="HAMAP-Rule" id="MF_01595"/>
    </source>
</evidence>
<dbReference type="EC" id="2.7.7.8" evidence="9"/>
<dbReference type="InterPro" id="IPR004088">
    <property type="entry name" value="KH_dom_type_1"/>
</dbReference>
<dbReference type="CDD" id="cd02393">
    <property type="entry name" value="KH-I_PNPase"/>
    <property type="match status" value="1"/>
</dbReference>
<dbReference type="Pfam" id="PF00575">
    <property type="entry name" value="S1"/>
    <property type="match status" value="1"/>
</dbReference>
<comment type="function">
    <text evidence="9">Involved in mRNA degradation. Catalyzes the phosphorolysis of single-stranded polyribonucleotides processively in the 3'- to 5'-direction.</text>
</comment>
<dbReference type="GO" id="GO:0003723">
    <property type="term" value="F:RNA binding"/>
    <property type="evidence" value="ECO:0007669"/>
    <property type="project" value="UniProtKB-UniRule"/>
</dbReference>
<dbReference type="AlphaFoldDB" id="A0A8D4VP70"/>
<protein>
    <recommendedName>
        <fullName evidence="9">Polyribonucleotide nucleotidyltransferase</fullName>
        <ecNumber evidence="9">2.7.7.8</ecNumber>
    </recommendedName>
    <alternativeName>
        <fullName evidence="9">Polynucleotide phosphorylase</fullName>
        <shortName evidence="9">PNPase</shortName>
    </alternativeName>
</protein>
<dbReference type="GO" id="GO:0006402">
    <property type="term" value="P:mRNA catabolic process"/>
    <property type="evidence" value="ECO:0007669"/>
    <property type="project" value="UniProtKB-UniRule"/>
</dbReference>
<dbReference type="Pfam" id="PF00013">
    <property type="entry name" value="KH_1"/>
    <property type="match status" value="1"/>
</dbReference>
<dbReference type="InterPro" id="IPR004087">
    <property type="entry name" value="KH_dom"/>
</dbReference>
<evidence type="ECO:0000256" key="8">
    <source>
        <dbReference type="ARBA" id="ARBA00022884"/>
    </source>
</evidence>
<dbReference type="FunFam" id="3.30.230.70:FF:000002">
    <property type="entry name" value="Polyribonucleotide nucleotidyltransferase"/>
    <property type="match status" value="1"/>
</dbReference>
<name>A0A8D4VP70_9GAMM</name>
<dbReference type="KEGG" id="moz:MoryE10_12880"/>
<dbReference type="InterPro" id="IPR015848">
    <property type="entry name" value="PNPase_PH_RNA-bd_bac/org-type"/>
</dbReference>
<dbReference type="SMART" id="SM00322">
    <property type="entry name" value="KH"/>
    <property type="match status" value="1"/>
</dbReference>
<dbReference type="PROSITE" id="PS50084">
    <property type="entry name" value="KH_TYPE_1"/>
    <property type="match status" value="1"/>
</dbReference>
<comment type="catalytic activity">
    <reaction evidence="9">
        <text>RNA(n+1) + phosphate = RNA(n) + a ribonucleoside 5'-diphosphate</text>
        <dbReference type="Rhea" id="RHEA:22096"/>
        <dbReference type="Rhea" id="RHEA-COMP:14527"/>
        <dbReference type="Rhea" id="RHEA-COMP:17342"/>
        <dbReference type="ChEBI" id="CHEBI:43474"/>
        <dbReference type="ChEBI" id="CHEBI:57930"/>
        <dbReference type="ChEBI" id="CHEBI:140395"/>
        <dbReference type="EC" id="2.7.7.8"/>
    </reaction>
</comment>
<evidence type="ECO:0000256" key="3">
    <source>
        <dbReference type="ARBA" id="ARBA00022490"/>
    </source>
</evidence>
<dbReference type="PIRSF" id="PIRSF005499">
    <property type="entry name" value="PNPase"/>
    <property type="match status" value="1"/>
</dbReference>
<comment type="similarity">
    <text evidence="2 9">Belongs to the polyribonucleotide nucleotidyltransferase family.</text>
</comment>
<comment type="cofactor">
    <cofactor evidence="9">
        <name>Mg(2+)</name>
        <dbReference type="ChEBI" id="CHEBI:18420"/>
    </cofactor>
</comment>
<dbReference type="GO" id="GO:0005829">
    <property type="term" value="C:cytosol"/>
    <property type="evidence" value="ECO:0007669"/>
    <property type="project" value="TreeGrafter"/>
</dbReference>
<keyword evidence="6 9" id="KW-0479">Metal-binding</keyword>
<dbReference type="GO" id="GO:0000175">
    <property type="term" value="F:3'-5'-RNA exonuclease activity"/>
    <property type="evidence" value="ECO:0007669"/>
    <property type="project" value="TreeGrafter"/>
</dbReference>
<accession>A0A8D4VP70</accession>
<dbReference type="CDD" id="cd11364">
    <property type="entry name" value="RNase_PH_PNPase_2"/>
    <property type="match status" value="1"/>
</dbReference>
<dbReference type="GO" id="GO:0004654">
    <property type="term" value="F:polyribonucleotide nucleotidyltransferase activity"/>
    <property type="evidence" value="ECO:0007669"/>
    <property type="project" value="UniProtKB-UniRule"/>
</dbReference>